<evidence type="ECO:0000313" key="3">
    <source>
        <dbReference type="Proteomes" id="UP001283341"/>
    </source>
</evidence>
<keyword evidence="3" id="KW-1185">Reference proteome</keyword>
<dbReference type="EMBL" id="JAUEDM010000001">
    <property type="protein sequence ID" value="KAK3329077.1"/>
    <property type="molecule type" value="Genomic_DNA"/>
</dbReference>
<feature type="domain" description="DUF7721" evidence="1">
    <location>
        <begin position="21"/>
        <end position="106"/>
    </location>
</feature>
<accession>A0AAE0IQ28</accession>
<proteinExistence type="predicted"/>
<dbReference type="AlphaFoldDB" id="A0AAE0IQ28"/>
<gene>
    <name evidence="2" type="ORF">B0H66DRAFT_12902</name>
</gene>
<sequence>MTHGGAYPAGGGFYSHEDDEDFCGAAQHAQAGYADANEDSADFFSGILNQLGSRKQQVAQEDIDEDDAVRHHQEFFGNSSSSDAATSSGMGTAAAMQALKMFTSGASTSTAASQPQSQSQSAFIGLAMSQAAKLFDRQASQGNVSSGANKESAVMKAGEMALKIYLKSQGTRAAAGGGAGAAGGSRLPGLLSMAGKFMQ</sequence>
<dbReference type="Proteomes" id="UP001283341">
    <property type="component" value="Unassembled WGS sequence"/>
</dbReference>
<comment type="caution">
    <text evidence="2">The sequence shown here is derived from an EMBL/GenBank/DDBJ whole genome shotgun (WGS) entry which is preliminary data.</text>
</comment>
<evidence type="ECO:0000313" key="2">
    <source>
        <dbReference type="EMBL" id="KAK3329077.1"/>
    </source>
</evidence>
<reference evidence="2" key="1">
    <citation type="journal article" date="2023" name="Mol. Phylogenet. Evol.">
        <title>Genome-scale phylogeny and comparative genomics of the fungal order Sordariales.</title>
        <authorList>
            <person name="Hensen N."/>
            <person name="Bonometti L."/>
            <person name="Westerberg I."/>
            <person name="Brannstrom I.O."/>
            <person name="Guillou S."/>
            <person name="Cros-Aarteil S."/>
            <person name="Calhoun S."/>
            <person name="Haridas S."/>
            <person name="Kuo A."/>
            <person name="Mondo S."/>
            <person name="Pangilinan J."/>
            <person name="Riley R."/>
            <person name="LaButti K."/>
            <person name="Andreopoulos B."/>
            <person name="Lipzen A."/>
            <person name="Chen C."/>
            <person name="Yan M."/>
            <person name="Daum C."/>
            <person name="Ng V."/>
            <person name="Clum A."/>
            <person name="Steindorff A."/>
            <person name="Ohm R.A."/>
            <person name="Martin F."/>
            <person name="Silar P."/>
            <person name="Natvig D.O."/>
            <person name="Lalanne C."/>
            <person name="Gautier V."/>
            <person name="Ament-Velasquez S.L."/>
            <person name="Kruys A."/>
            <person name="Hutchinson M.I."/>
            <person name="Powell A.J."/>
            <person name="Barry K."/>
            <person name="Miller A.N."/>
            <person name="Grigoriev I.V."/>
            <person name="Debuchy R."/>
            <person name="Gladieux P."/>
            <person name="Hiltunen Thoren M."/>
            <person name="Johannesson H."/>
        </authorList>
    </citation>
    <scope>NUCLEOTIDE SEQUENCE</scope>
    <source>
        <strain evidence="2">CBS 118394</strain>
    </source>
</reference>
<organism evidence="2 3">
    <name type="scientific">Apodospora peruviana</name>
    <dbReference type="NCBI Taxonomy" id="516989"/>
    <lineage>
        <taxon>Eukaryota</taxon>
        <taxon>Fungi</taxon>
        <taxon>Dikarya</taxon>
        <taxon>Ascomycota</taxon>
        <taxon>Pezizomycotina</taxon>
        <taxon>Sordariomycetes</taxon>
        <taxon>Sordariomycetidae</taxon>
        <taxon>Sordariales</taxon>
        <taxon>Lasiosphaeriaceae</taxon>
        <taxon>Apodospora</taxon>
    </lineage>
</organism>
<reference evidence="2" key="2">
    <citation type="submission" date="2023-06" db="EMBL/GenBank/DDBJ databases">
        <authorList>
            <consortium name="Lawrence Berkeley National Laboratory"/>
            <person name="Haridas S."/>
            <person name="Hensen N."/>
            <person name="Bonometti L."/>
            <person name="Westerberg I."/>
            <person name="Brannstrom I.O."/>
            <person name="Guillou S."/>
            <person name="Cros-Aarteil S."/>
            <person name="Calhoun S."/>
            <person name="Kuo A."/>
            <person name="Mondo S."/>
            <person name="Pangilinan J."/>
            <person name="Riley R."/>
            <person name="Labutti K."/>
            <person name="Andreopoulos B."/>
            <person name="Lipzen A."/>
            <person name="Chen C."/>
            <person name="Yanf M."/>
            <person name="Daum C."/>
            <person name="Ng V."/>
            <person name="Clum A."/>
            <person name="Steindorff A."/>
            <person name="Ohm R."/>
            <person name="Martin F."/>
            <person name="Silar P."/>
            <person name="Natvig D."/>
            <person name="Lalanne C."/>
            <person name="Gautier V."/>
            <person name="Ament-Velasquez S.L."/>
            <person name="Kruys A."/>
            <person name="Hutchinson M.I."/>
            <person name="Powell A.J."/>
            <person name="Barry K."/>
            <person name="Miller A.N."/>
            <person name="Grigoriev I.V."/>
            <person name="Debuchy R."/>
            <person name="Gladieux P."/>
            <person name="Thoren M.H."/>
            <person name="Johannesson H."/>
        </authorList>
    </citation>
    <scope>NUCLEOTIDE SEQUENCE</scope>
    <source>
        <strain evidence="2">CBS 118394</strain>
    </source>
</reference>
<dbReference type="PANTHER" id="PTHR39477:SF1">
    <property type="entry name" value="BETA-FLANKING PROTEIN"/>
    <property type="match status" value="1"/>
</dbReference>
<dbReference type="PANTHER" id="PTHR39477">
    <property type="entry name" value="CHROMOSOME 8, WHOLE GENOME SHOTGUN SEQUENCE"/>
    <property type="match status" value="1"/>
</dbReference>
<protein>
    <recommendedName>
        <fullName evidence="1">DUF7721 domain-containing protein</fullName>
    </recommendedName>
</protein>
<dbReference type="InterPro" id="IPR056138">
    <property type="entry name" value="DUF7721"/>
</dbReference>
<evidence type="ECO:0000259" key="1">
    <source>
        <dbReference type="Pfam" id="PF24845"/>
    </source>
</evidence>
<name>A0AAE0IQ28_9PEZI</name>
<dbReference type="Pfam" id="PF24845">
    <property type="entry name" value="DUF7721"/>
    <property type="match status" value="1"/>
</dbReference>